<organism evidence="1 2">
    <name type="scientific">Coemansia linderi</name>
    <dbReference type="NCBI Taxonomy" id="2663919"/>
    <lineage>
        <taxon>Eukaryota</taxon>
        <taxon>Fungi</taxon>
        <taxon>Fungi incertae sedis</taxon>
        <taxon>Zoopagomycota</taxon>
        <taxon>Kickxellomycotina</taxon>
        <taxon>Kickxellomycetes</taxon>
        <taxon>Kickxellales</taxon>
        <taxon>Kickxellaceae</taxon>
        <taxon>Coemansia</taxon>
    </lineage>
</organism>
<proteinExistence type="predicted"/>
<accession>A0ACC1KLV0</accession>
<sequence length="102" mass="11682">MDKIYNDETKRLFGRMMDLFRQVVSAYVKSAASDAAAEARVFVDFIIAKPFVKRHSDSYRNHGINLVVSSANKHITAQHITAQHIITYHVKQCKQCKHAHNI</sequence>
<gene>
    <name evidence="1" type="ORF">GGI18_000991</name>
</gene>
<dbReference type="EMBL" id="JANBUK010000116">
    <property type="protein sequence ID" value="KAJ2791643.1"/>
    <property type="molecule type" value="Genomic_DNA"/>
</dbReference>
<dbReference type="Proteomes" id="UP001140066">
    <property type="component" value="Unassembled WGS sequence"/>
</dbReference>
<evidence type="ECO:0000313" key="2">
    <source>
        <dbReference type="Proteomes" id="UP001140066"/>
    </source>
</evidence>
<protein>
    <submittedName>
        <fullName evidence="1">Uncharacterized protein</fullName>
    </submittedName>
</protein>
<keyword evidence="2" id="KW-1185">Reference proteome</keyword>
<comment type="caution">
    <text evidence="1">The sequence shown here is derived from an EMBL/GenBank/DDBJ whole genome shotgun (WGS) entry which is preliminary data.</text>
</comment>
<name>A0ACC1KLV0_9FUNG</name>
<reference evidence="1" key="1">
    <citation type="submission" date="2022-07" db="EMBL/GenBank/DDBJ databases">
        <title>Phylogenomic reconstructions and comparative analyses of Kickxellomycotina fungi.</title>
        <authorList>
            <person name="Reynolds N.K."/>
            <person name="Stajich J.E."/>
            <person name="Barry K."/>
            <person name="Grigoriev I.V."/>
            <person name="Crous P."/>
            <person name="Smith M.E."/>
        </authorList>
    </citation>
    <scope>NUCLEOTIDE SEQUENCE</scope>
    <source>
        <strain evidence="1">BCRC 34191</strain>
    </source>
</reference>
<evidence type="ECO:0000313" key="1">
    <source>
        <dbReference type="EMBL" id="KAJ2791643.1"/>
    </source>
</evidence>